<dbReference type="Pfam" id="PF14060">
    <property type="entry name" value="DUF4252"/>
    <property type="match status" value="1"/>
</dbReference>
<accession>A0A2U1JX55</accession>
<organism evidence="1 2">
    <name type="scientific">Flavobacterium laiguense</name>
    <dbReference type="NCBI Taxonomy" id="2169409"/>
    <lineage>
        <taxon>Bacteria</taxon>
        <taxon>Pseudomonadati</taxon>
        <taxon>Bacteroidota</taxon>
        <taxon>Flavobacteriia</taxon>
        <taxon>Flavobacteriales</taxon>
        <taxon>Flavobacteriaceae</taxon>
        <taxon>Flavobacterium</taxon>
    </lineage>
</organism>
<reference evidence="1 2" key="1">
    <citation type="submission" date="2018-04" db="EMBL/GenBank/DDBJ databases">
        <title>Flavobacterium sp. nov., isolated from glacier ice.</title>
        <authorList>
            <person name="Liu Q."/>
            <person name="Xin Y.-H."/>
        </authorList>
    </citation>
    <scope>NUCLEOTIDE SEQUENCE [LARGE SCALE GENOMIC DNA]</scope>
    <source>
        <strain evidence="1 2">LB2P30</strain>
    </source>
</reference>
<evidence type="ECO:0000313" key="2">
    <source>
        <dbReference type="Proteomes" id="UP000245618"/>
    </source>
</evidence>
<gene>
    <name evidence="1" type="ORF">DB891_07605</name>
</gene>
<dbReference type="InterPro" id="IPR025348">
    <property type="entry name" value="DUF4252"/>
</dbReference>
<proteinExistence type="predicted"/>
<sequence>MRVILFITTLLVGLVFGSCKSEPTLQKYFVENTENKDFIALDISSNILNVDQAKLTIDQKEALHSFEKMNVLAFKLNDKNKVQFEEERAKVNLILKDTMYQQLMKFSSGKQGASVSYVGADDHINEFVFFANKNDAGFAVIRVLGKDMNPTNIMNMISVLKESKIDLEQLKPLQELIKK</sequence>
<dbReference type="AlphaFoldDB" id="A0A2U1JX55"/>
<dbReference type="RefSeq" id="WP_116762195.1">
    <property type="nucleotide sequence ID" value="NZ_QCZH01000006.1"/>
</dbReference>
<dbReference type="OrthoDB" id="1143555at2"/>
<dbReference type="Proteomes" id="UP000245618">
    <property type="component" value="Unassembled WGS sequence"/>
</dbReference>
<name>A0A2U1JX55_9FLAO</name>
<dbReference type="PROSITE" id="PS51257">
    <property type="entry name" value="PROKAR_LIPOPROTEIN"/>
    <property type="match status" value="1"/>
</dbReference>
<protein>
    <submittedName>
        <fullName evidence="1">DUF4252 domain-containing protein</fullName>
    </submittedName>
</protein>
<dbReference type="EMBL" id="QCZH01000006">
    <property type="protein sequence ID" value="PWA09539.1"/>
    <property type="molecule type" value="Genomic_DNA"/>
</dbReference>
<keyword evidence="2" id="KW-1185">Reference proteome</keyword>
<evidence type="ECO:0000313" key="1">
    <source>
        <dbReference type="EMBL" id="PWA09539.1"/>
    </source>
</evidence>
<comment type="caution">
    <text evidence="1">The sequence shown here is derived from an EMBL/GenBank/DDBJ whole genome shotgun (WGS) entry which is preliminary data.</text>
</comment>